<dbReference type="Proteomes" id="UP000254640">
    <property type="component" value="Unassembled WGS sequence"/>
</dbReference>
<dbReference type="GO" id="GO:0000976">
    <property type="term" value="F:transcription cis-regulatory region binding"/>
    <property type="evidence" value="ECO:0007669"/>
    <property type="project" value="TreeGrafter"/>
</dbReference>
<protein>
    <submittedName>
        <fullName evidence="2">Ribose operon repressor</fullName>
    </submittedName>
</protein>
<proteinExistence type="predicted"/>
<evidence type="ECO:0000313" key="3">
    <source>
        <dbReference type="Proteomes" id="UP000254640"/>
    </source>
</evidence>
<dbReference type="SUPFAM" id="SSF53822">
    <property type="entry name" value="Periplasmic binding protein-like I"/>
    <property type="match status" value="1"/>
</dbReference>
<accession>A0A379AIS9</accession>
<name>A0A379AIS9_ENTAG</name>
<keyword evidence="3" id="KW-1185">Reference proteome</keyword>
<dbReference type="STRING" id="549.BEE12_13875"/>
<gene>
    <name evidence="2" type="primary">rbsR_6</name>
    <name evidence="2" type="ORF">NCTC9381_03381</name>
</gene>
<feature type="domain" description="Periplasmic binding protein/LacI sugar binding" evidence="1">
    <location>
        <begin position="19"/>
        <end position="211"/>
    </location>
</feature>
<evidence type="ECO:0000313" key="2">
    <source>
        <dbReference type="EMBL" id="SUB17458.1"/>
    </source>
</evidence>
<dbReference type="EMBL" id="UGSO01000001">
    <property type="protein sequence ID" value="SUB17458.1"/>
    <property type="molecule type" value="Genomic_DNA"/>
</dbReference>
<sequence length="285" mass="30845">MPMITPSTPDLTEPAVPPVIGVVASQLLNPYQQKMLDEVMRQLNARGVISVLLSAETDVTLTALIRQATPLGLRGLLLLPGNRVTDACNLPVLQIDAEPELQADALRAGEVTAELLLKQGHQRFGFMQAQPGELAQKQGYRAALLAAGMALNAELTVGSDDRDCAYQAMMSYLKKTRAAERIQALFCESDLMAFGAMQAIRDFGQGIHLAVAGFGDSEEARSSTWHLTSWSPDIRQIAGRVLDRWLGQQAGNSSAEEQGQLQRRHSHAGKVLPGEMSACGCAFRH</sequence>
<reference evidence="2 3" key="1">
    <citation type="submission" date="2018-06" db="EMBL/GenBank/DDBJ databases">
        <authorList>
            <consortium name="Pathogen Informatics"/>
            <person name="Doyle S."/>
        </authorList>
    </citation>
    <scope>NUCLEOTIDE SEQUENCE [LARGE SCALE GENOMIC DNA]</scope>
    <source>
        <strain evidence="2 3">NCTC9381</strain>
    </source>
</reference>
<dbReference type="AlphaFoldDB" id="A0A379AIS9"/>
<evidence type="ECO:0000259" key="1">
    <source>
        <dbReference type="Pfam" id="PF00532"/>
    </source>
</evidence>
<dbReference type="Gene3D" id="3.40.50.2300">
    <property type="match status" value="2"/>
</dbReference>
<dbReference type="PANTHER" id="PTHR30146">
    <property type="entry name" value="LACI-RELATED TRANSCRIPTIONAL REPRESSOR"/>
    <property type="match status" value="1"/>
</dbReference>
<organism evidence="2 3">
    <name type="scientific">Enterobacter agglomerans</name>
    <name type="common">Erwinia herbicola</name>
    <name type="synonym">Pantoea agglomerans</name>
    <dbReference type="NCBI Taxonomy" id="549"/>
    <lineage>
        <taxon>Bacteria</taxon>
        <taxon>Pseudomonadati</taxon>
        <taxon>Pseudomonadota</taxon>
        <taxon>Gammaproteobacteria</taxon>
        <taxon>Enterobacterales</taxon>
        <taxon>Erwiniaceae</taxon>
        <taxon>Pantoea</taxon>
        <taxon>Pantoea agglomerans group</taxon>
    </lineage>
</organism>
<dbReference type="Pfam" id="PF00532">
    <property type="entry name" value="Peripla_BP_1"/>
    <property type="match status" value="1"/>
</dbReference>
<dbReference type="InterPro" id="IPR028082">
    <property type="entry name" value="Peripla_BP_I"/>
</dbReference>
<dbReference type="GO" id="GO:0003700">
    <property type="term" value="F:DNA-binding transcription factor activity"/>
    <property type="evidence" value="ECO:0007669"/>
    <property type="project" value="TreeGrafter"/>
</dbReference>
<dbReference type="InterPro" id="IPR001761">
    <property type="entry name" value="Peripla_BP/Lac1_sug-bd_dom"/>
</dbReference>
<dbReference type="PANTHER" id="PTHR30146:SF153">
    <property type="entry name" value="LACTOSE OPERON REPRESSOR"/>
    <property type="match status" value="1"/>
</dbReference>